<dbReference type="Proteomes" id="UP000054164">
    <property type="component" value="Unassembled WGS sequence"/>
</dbReference>
<organism evidence="1">
    <name type="scientific">Clostridium botulinum B str. Osaka05</name>
    <dbReference type="NCBI Taxonomy" id="1407017"/>
    <lineage>
        <taxon>Bacteria</taxon>
        <taxon>Bacillati</taxon>
        <taxon>Bacillota</taxon>
        <taxon>Clostridia</taxon>
        <taxon>Eubacteriales</taxon>
        <taxon>Clostridiaceae</taxon>
        <taxon>Clostridium</taxon>
    </lineage>
</organism>
<dbReference type="RefSeq" id="WP_030032365.1">
    <property type="nucleotide sequence ID" value="NZ_BA000059.1"/>
</dbReference>
<sequence>MEMKLIKKDNELWTRFKISNKYLDSIPAIAIKLYAKKPTKVSPRYTYYEIKGDFLNGKF</sequence>
<reference evidence="1" key="1">
    <citation type="submission" date="2013-10" db="EMBL/GenBank/DDBJ databases">
        <title>Draft genome sequence of Clostridium botulinum type B strain Osaka05.</title>
        <authorList>
            <person name="Sakaguchi Y."/>
            <person name="Hosomi K."/>
            <person name="Uchiyama J."/>
            <person name="Ogura Y."/>
            <person name="Sakaguchi M."/>
            <person name="Kohda T."/>
            <person name="Mukamoto M."/>
            <person name="Misawa N."/>
            <person name="Matsuzaki S."/>
            <person name="Hayashi T."/>
            <person name="Kozaki S."/>
        </authorList>
    </citation>
    <scope>NUCLEOTIDE SEQUENCE</scope>
    <source>
        <strain evidence="1">Osaka05</strain>
    </source>
</reference>
<proteinExistence type="predicted"/>
<accession>A0A060N6F8</accession>
<protein>
    <submittedName>
        <fullName evidence="1">Uncharacterized protein</fullName>
    </submittedName>
</protein>
<dbReference type="AlphaFoldDB" id="A0A060N6F8"/>
<evidence type="ECO:0000313" key="1">
    <source>
        <dbReference type="EMBL" id="BAO05185.1"/>
    </source>
</evidence>
<dbReference type="EMBL" id="BA000059">
    <property type="protein sequence ID" value="BAO05185.1"/>
    <property type="molecule type" value="Genomic_DNA"/>
</dbReference>
<dbReference type="HOGENOM" id="CLU_2861671_0_0_9"/>
<gene>
    <name evidence="1" type="ORF">CBO05P2_160</name>
</gene>
<name>A0A060N6F8_CLOBO</name>